<keyword evidence="3" id="KW-1185">Reference proteome</keyword>
<gene>
    <name evidence="2" type="ORF">SISSUDRAFT_644059</name>
</gene>
<evidence type="ECO:0000313" key="2">
    <source>
        <dbReference type="EMBL" id="KZT31856.1"/>
    </source>
</evidence>
<dbReference type="Gene3D" id="3.30.70.100">
    <property type="match status" value="1"/>
</dbReference>
<evidence type="ECO:0000259" key="1">
    <source>
        <dbReference type="Pfam" id="PF03992"/>
    </source>
</evidence>
<name>A0A165X5S9_9AGAM</name>
<sequence length="107" mass="12366">MSLSPKKIGGRFTVVAKLVAKPGKEDEIAKCLNDVRLSAISDKEPQCYTYRVSQFERTFAIFEEYENTAALRHHMQQPDFQKWTKIMPDLIDGKAEVLCYKEHTSRL</sequence>
<feature type="domain" description="ABM" evidence="1">
    <location>
        <begin position="12"/>
        <end position="84"/>
    </location>
</feature>
<organism evidence="2 3">
    <name type="scientific">Sistotremastrum suecicum HHB10207 ss-3</name>
    <dbReference type="NCBI Taxonomy" id="1314776"/>
    <lineage>
        <taxon>Eukaryota</taxon>
        <taxon>Fungi</taxon>
        <taxon>Dikarya</taxon>
        <taxon>Basidiomycota</taxon>
        <taxon>Agaricomycotina</taxon>
        <taxon>Agaricomycetes</taxon>
        <taxon>Sistotremastrales</taxon>
        <taxon>Sistotremastraceae</taxon>
        <taxon>Sistotremastrum</taxon>
    </lineage>
</organism>
<reference evidence="2 3" key="1">
    <citation type="journal article" date="2016" name="Mol. Biol. Evol.">
        <title>Comparative Genomics of Early-Diverging Mushroom-Forming Fungi Provides Insights into the Origins of Lignocellulose Decay Capabilities.</title>
        <authorList>
            <person name="Nagy L.G."/>
            <person name="Riley R."/>
            <person name="Tritt A."/>
            <person name="Adam C."/>
            <person name="Daum C."/>
            <person name="Floudas D."/>
            <person name="Sun H."/>
            <person name="Yadav J.S."/>
            <person name="Pangilinan J."/>
            <person name="Larsson K.H."/>
            <person name="Matsuura K."/>
            <person name="Barry K."/>
            <person name="Labutti K."/>
            <person name="Kuo R."/>
            <person name="Ohm R.A."/>
            <person name="Bhattacharya S.S."/>
            <person name="Shirouzu T."/>
            <person name="Yoshinaga Y."/>
            <person name="Martin F.M."/>
            <person name="Grigoriev I.V."/>
            <person name="Hibbett D.S."/>
        </authorList>
    </citation>
    <scope>NUCLEOTIDE SEQUENCE [LARGE SCALE GENOMIC DNA]</scope>
    <source>
        <strain evidence="2 3">HHB10207 ss-3</strain>
    </source>
</reference>
<evidence type="ECO:0000313" key="3">
    <source>
        <dbReference type="Proteomes" id="UP000076798"/>
    </source>
</evidence>
<proteinExistence type="predicted"/>
<dbReference type="OrthoDB" id="10011777at2759"/>
<protein>
    <recommendedName>
        <fullName evidence="1">ABM domain-containing protein</fullName>
    </recommendedName>
</protein>
<dbReference type="InterPro" id="IPR011008">
    <property type="entry name" value="Dimeric_a/b-barrel"/>
</dbReference>
<dbReference type="EMBL" id="KV428441">
    <property type="protein sequence ID" value="KZT31856.1"/>
    <property type="molecule type" value="Genomic_DNA"/>
</dbReference>
<dbReference type="InterPro" id="IPR007138">
    <property type="entry name" value="ABM_dom"/>
</dbReference>
<dbReference type="Proteomes" id="UP000076798">
    <property type="component" value="Unassembled WGS sequence"/>
</dbReference>
<dbReference type="Pfam" id="PF03992">
    <property type="entry name" value="ABM"/>
    <property type="match status" value="1"/>
</dbReference>
<dbReference type="SUPFAM" id="SSF54909">
    <property type="entry name" value="Dimeric alpha+beta barrel"/>
    <property type="match status" value="1"/>
</dbReference>
<dbReference type="AlphaFoldDB" id="A0A165X5S9"/>
<accession>A0A165X5S9</accession>